<protein>
    <recommendedName>
        <fullName evidence="2">histidine kinase</fullName>
        <ecNumber evidence="2">2.7.13.3</ecNumber>
    </recommendedName>
</protein>
<dbReference type="Proteomes" id="UP000287547">
    <property type="component" value="Unassembled WGS sequence"/>
</dbReference>
<feature type="domain" description="Histidine kinase/HSP90-like ATPase" evidence="8">
    <location>
        <begin position="554"/>
        <end position="664"/>
    </location>
</feature>
<feature type="compositionally biased region" description="Low complexity" evidence="6">
    <location>
        <begin position="687"/>
        <end position="707"/>
    </location>
</feature>
<dbReference type="CDD" id="cd00075">
    <property type="entry name" value="HATPase"/>
    <property type="match status" value="1"/>
</dbReference>
<proteinExistence type="predicted"/>
<dbReference type="AlphaFoldDB" id="A0A428Z6Q8"/>
<accession>A0A428Z6Q8</accession>
<keyword evidence="5" id="KW-0418">Kinase</keyword>
<keyword evidence="3" id="KW-0597">Phosphoprotein</keyword>
<keyword evidence="7" id="KW-1133">Transmembrane helix</keyword>
<reference evidence="9 10" key="1">
    <citation type="submission" date="2018-05" db="EMBL/GenBank/DDBJ databases">
        <title>Evolution of GPA BGCs.</title>
        <authorList>
            <person name="Waglechner N."/>
            <person name="Wright G.D."/>
        </authorList>
    </citation>
    <scope>NUCLEOTIDE SEQUENCE [LARGE SCALE GENOMIC DNA]</scope>
    <source>
        <strain evidence="9 10">A82846</strain>
    </source>
</reference>
<gene>
    <name evidence="9" type="ORF">DMH04_24945</name>
</gene>
<keyword evidence="4" id="KW-0808">Transferase</keyword>
<evidence type="ECO:0000256" key="3">
    <source>
        <dbReference type="ARBA" id="ARBA00022553"/>
    </source>
</evidence>
<evidence type="ECO:0000313" key="9">
    <source>
        <dbReference type="EMBL" id="RSM82848.1"/>
    </source>
</evidence>
<feature type="region of interest" description="Disordered" evidence="6">
    <location>
        <begin position="667"/>
        <end position="788"/>
    </location>
</feature>
<feature type="compositionally biased region" description="Basic and acidic residues" evidence="6">
    <location>
        <begin position="753"/>
        <end position="762"/>
    </location>
</feature>
<dbReference type="GO" id="GO:0000160">
    <property type="term" value="P:phosphorelay signal transduction system"/>
    <property type="evidence" value="ECO:0007669"/>
    <property type="project" value="TreeGrafter"/>
</dbReference>
<evidence type="ECO:0000259" key="8">
    <source>
        <dbReference type="SMART" id="SM00387"/>
    </source>
</evidence>
<dbReference type="InterPro" id="IPR003594">
    <property type="entry name" value="HATPase_dom"/>
</dbReference>
<dbReference type="GO" id="GO:0005886">
    <property type="term" value="C:plasma membrane"/>
    <property type="evidence" value="ECO:0007669"/>
    <property type="project" value="TreeGrafter"/>
</dbReference>
<evidence type="ECO:0000256" key="2">
    <source>
        <dbReference type="ARBA" id="ARBA00012438"/>
    </source>
</evidence>
<dbReference type="PANTHER" id="PTHR45436:SF5">
    <property type="entry name" value="SENSOR HISTIDINE KINASE TRCS"/>
    <property type="match status" value="1"/>
</dbReference>
<dbReference type="InterPro" id="IPR050428">
    <property type="entry name" value="TCS_sensor_his_kinase"/>
</dbReference>
<dbReference type="EC" id="2.7.13.3" evidence="2"/>
<sequence length="788" mass="83793">MFVCAGSVSDGDAPGGEGDRRLVYRLLAPRTIRYRLVRILLVSVALVLVLLGLIIVGRYSDYAEAEDTEKAVSLALAVQSLAQELQRERDVTYGKPDGATGRSDGATGRSDGESRFTPSIESIESIGRQRKNTDRALAELHTAVAAGDSRAAGGVRGALGRLDAVLSTRRNVDAGLAGRSATFEWYTAGIAALNEVEPGMGQARDAELREGLRALSALGAATQATAQERGFLAGVFAAGRFRAGEYIRFTEIRAVKLAGLAAFRHDATLARRAQLEASLESQSAVQAAAAERAAISSPVGPIAHPVDPVGWWAQMTSVVDQMWHVQRALGEDLRQRARDLRTDAASGLMVFLLLAVFAVGLQIALVVGCLRSIVRPLAALAAQAHDIATRRLPAAAAAWHAPGADAPTPPQPVRAPTRAATEIASAARAVDRVQSTAFALAGEQALVRRTTTESLANLGRRNQDLVCRQLGLISEFERHEPNPTALAKLFELDHLATRMRRNTESLLVLAGEPSPPCGAQPLAITDVIRAGISGVEDYRRVALRQIDEAHVTGPVVGALAHLLAELIDNALSFSPPHLEVEIHGARAGVRYALTVVDHGAGMPHEQLATANARLRGEQDVTVTPTQSVGHHVAGRLAHQLGVEVELTQTPVSGITAQLLLPQTMLADPPAARPEHDNKQTGQHRRPATQTSTPADTSSATGTATTPDAPHEHLAAGPAITQIPRNNPVKRTPKRHTGDSRPAPARPAPSSRTMDNRSPDETHPTPQKARTALQNNTTDNHTTTKDESQ</sequence>
<dbReference type="InterPro" id="IPR013587">
    <property type="entry name" value="Nitrate/nitrite_sensing"/>
</dbReference>
<evidence type="ECO:0000256" key="7">
    <source>
        <dbReference type="SAM" id="Phobius"/>
    </source>
</evidence>
<dbReference type="InterPro" id="IPR036890">
    <property type="entry name" value="HATPase_C_sf"/>
</dbReference>
<comment type="caution">
    <text evidence="9">The sequence shown here is derived from an EMBL/GenBank/DDBJ whole genome shotgun (WGS) entry which is preliminary data.</text>
</comment>
<evidence type="ECO:0000256" key="4">
    <source>
        <dbReference type="ARBA" id="ARBA00022679"/>
    </source>
</evidence>
<evidence type="ECO:0000256" key="6">
    <source>
        <dbReference type="SAM" id="MobiDB-lite"/>
    </source>
</evidence>
<dbReference type="GO" id="GO:0005524">
    <property type="term" value="F:ATP binding"/>
    <property type="evidence" value="ECO:0007669"/>
    <property type="project" value="UniProtKB-KW"/>
</dbReference>
<keyword evidence="9" id="KW-0067">ATP-binding</keyword>
<evidence type="ECO:0000313" key="10">
    <source>
        <dbReference type="Proteomes" id="UP000287547"/>
    </source>
</evidence>
<dbReference type="SMART" id="SM00387">
    <property type="entry name" value="HATPase_c"/>
    <property type="match status" value="1"/>
</dbReference>
<dbReference type="Pfam" id="PF02518">
    <property type="entry name" value="HATPase_c"/>
    <property type="match status" value="1"/>
</dbReference>
<evidence type="ECO:0000256" key="1">
    <source>
        <dbReference type="ARBA" id="ARBA00000085"/>
    </source>
</evidence>
<dbReference type="GO" id="GO:0004673">
    <property type="term" value="F:protein histidine kinase activity"/>
    <property type="evidence" value="ECO:0007669"/>
    <property type="project" value="UniProtKB-EC"/>
</dbReference>
<feature type="region of interest" description="Disordered" evidence="6">
    <location>
        <begin position="87"/>
        <end position="118"/>
    </location>
</feature>
<feature type="compositionally biased region" description="Low complexity" evidence="6">
    <location>
        <begin position="739"/>
        <end position="751"/>
    </location>
</feature>
<dbReference type="EMBL" id="QHKI01000021">
    <property type="protein sequence ID" value="RSM82848.1"/>
    <property type="molecule type" value="Genomic_DNA"/>
</dbReference>
<dbReference type="SUPFAM" id="SSF55874">
    <property type="entry name" value="ATPase domain of HSP90 chaperone/DNA topoisomerase II/histidine kinase"/>
    <property type="match status" value="1"/>
</dbReference>
<evidence type="ECO:0000256" key="5">
    <source>
        <dbReference type="ARBA" id="ARBA00022777"/>
    </source>
</evidence>
<keyword evidence="7" id="KW-0472">Membrane</keyword>
<feature type="transmembrane region" description="Helical" evidence="7">
    <location>
        <begin position="36"/>
        <end position="56"/>
    </location>
</feature>
<dbReference type="PANTHER" id="PTHR45436">
    <property type="entry name" value="SENSOR HISTIDINE KINASE YKOH"/>
    <property type="match status" value="1"/>
</dbReference>
<keyword evidence="9" id="KW-0547">Nucleotide-binding</keyword>
<keyword evidence="7" id="KW-0812">Transmembrane</keyword>
<organism evidence="9 10">
    <name type="scientific">Kibdelosporangium aridum</name>
    <dbReference type="NCBI Taxonomy" id="2030"/>
    <lineage>
        <taxon>Bacteria</taxon>
        <taxon>Bacillati</taxon>
        <taxon>Actinomycetota</taxon>
        <taxon>Actinomycetes</taxon>
        <taxon>Pseudonocardiales</taxon>
        <taxon>Pseudonocardiaceae</taxon>
        <taxon>Kibdelosporangium</taxon>
    </lineage>
</organism>
<dbReference type="Pfam" id="PF08376">
    <property type="entry name" value="NIT"/>
    <property type="match status" value="1"/>
</dbReference>
<comment type="catalytic activity">
    <reaction evidence="1">
        <text>ATP + protein L-histidine = ADP + protein N-phospho-L-histidine.</text>
        <dbReference type="EC" id="2.7.13.3"/>
    </reaction>
</comment>
<dbReference type="Gene3D" id="3.30.565.10">
    <property type="entry name" value="Histidine kinase-like ATPase, C-terminal domain"/>
    <property type="match status" value="1"/>
</dbReference>
<feature type="transmembrane region" description="Helical" evidence="7">
    <location>
        <begin position="344"/>
        <end position="367"/>
    </location>
</feature>
<name>A0A428Z6Q8_KIBAR</name>